<accession>A0A1I5T8Z8</accession>
<dbReference type="OrthoDB" id="1078540at2"/>
<proteinExistence type="predicted"/>
<dbReference type="Proteomes" id="UP000199029">
    <property type="component" value="Unassembled WGS sequence"/>
</dbReference>
<evidence type="ECO:0000313" key="2">
    <source>
        <dbReference type="Proteomes" id="UP000199029"/>
    </source>
</evidence>
<dbReference type="RefSeq" id="WP_092668375.1">
    <property type="nucleotide sequence ID" value="NZ_FOXS01000001.1"/>
</dbReference>
<dbReference type="NCBIfam" id="TIGR02681">
    <property type="entry name" value="phage_pRha"/>
    <property type="match status" value="1"/>
</dbReference>
<dbReference type="STRING" id="1227077.SAMN04515668_0366"/>
<dbReference type="InterPro" id="IPR014054">
    <property type="entry name" value="Phage_regulatory_Rha"/>
</dbReference>
<sequence length="237" mass="26297">MSILVYSSAKGNPVTDSRRVAQAFGKTHKAVLRALSNLYCDAEFSRLNFAPITYLDQRKRQQRAVVMTRSGFTFLAMGFTGHKAAEFKQGYIAQFERMEAQLQAPQREATPLTDFTRPDVQVQRVKATASRLLRLNNDPNDIMNHHRGVMKYLTARTPSQYVRDAVARGLRVRALSGRQVLRRLEPAKAAAAAFMDEQVERGRTLEQLAAAGIPQALPAAFAAMLRAGITPAELPPA</sequence>
<organism evidence="1 2">
    <name type="scientific">Hymenobacter arizonensis</name>
    <name type="common">Siccationidurans arizonensis</name>
    <dbReference type="NCBI Taxonomy" id="1227077"/>
    <lineage>
        <taxon>Bacteria</taxon>
        <taxon>Pseudomonadati</taxon>
        <taxon>Bacteroidota</taxon>
        <taxon>Cytophagia</taxon>
        <taxon>Cytophagales</taxon>
        <taxon>Hymenobacteraceae</taxon>
        <taxon>Hymenobacter</taxon>
    </lineage>
</organism>
<dbReference type="EMBL" id="FOXS01000001">
    <property type="protein sequence ID" value="SFP79428.1"/>
    <property type="molecule type" value="Genomic_DNA"/>
</dbReference>
<dbReference type="Pfam" id="PF09669">
    <property type="entry name" value="Phage_pRha"/>
    <property type="match status" value="1"/>
</dbReference>
<dbReference type="AlphaFoldDB" id="A0A1I5T8Z8"/>
<evidence type="ECO:0000313" key="1">
    <source>
        <dbReference type="EMBL" id="SFP79428.1"/>
    </source>
</evidence>
<name>A0A1I5T8Z8_HYMAR</name>
<gene>
    <name evidence="1" type="ORF">SAMN04515668_0366</name>
</gene>
<keyword evidence="2" id="KW-1185">Reference proteome</keyword>
<protein>
    <submittedName>
        <fullName evidence="1">Phage regulatory protein, rha family</fullName>
    </submittedName>
</protein>
<reference evidence="2" key="1">
    <citation type="submission" date="2016-10" db="EMBL/GenBank/DDBJ databases">
        <authorList>
            <person name="Varghese N."/>
            <person name="Submissions S."/>
        </authorList>
    </citation>
    <scope>NUCLEOTIDE SEQUENCE [LARGE SCALE GENOMIC DNA]</scope>
    <source>
        <strain evidence="2">OR362-8,ATCC BAA-1266,JCM 13504</strain>
    </source>
</reference>